<dbReference type="EMBL" id="OY882872">
    <property type="protein sequence ID" value="CAK6437168.1"/>
    <property type="molecule type" value="Genomic_DNA"/>
</dbReference>
<sequence>MRRPLSAGPGRGPAWDGLLLTGACVGDSGAPRLRDRGGRPSESFHPSERRPTQSCHSGQCPPGMGICAMDPSYKGGNGRRGAPCIRSQGWQGRNWSPGPRPSPFHQRTPSHPALPL</sequence>
<accession>A0ABN9ZHR7</accession>
<gene>
    <name evidence="2" type="ORF">MPIPNATIZW_LOCUS5474</name>
</gene>
<evidence type="ECO:0000313" key="3">
    <source>
        <dbReference type="Proteomes" id="UP001314169"/>
    </source>
</evidence>
<proteinExistence type="predicted"/>
<reference evidence="2" key="1">
    <citation type="submission" date="2023-12" db="EMBL/GenBank/DDBJ databases">
        <authorList>
            <person name="Brown T."/>
        </authorList>
    </citation>
    <scope>NUCLEOTIDE SEQUENCE</scope>
</reference>
<organism evidence="2 3">
    <name type="scientific">Pipistrellus nathusii</name>
    <name type="common">Nathusius' pipistrelle</name>
    <dbReference type="NCBI Taxonomy" id="59473"/>
    <lineage>
        <taxon>Eukaryota</taxon>
        <taxon>Metazoa</taxon>
        <taxon>Chordata</taxon>
        <taxon>Craniata</taxon>
        <taxon>Vertebrata</taxon>
        <taxon>Euteleostomi</taxon>
        <taxon>Mammalia</taxon>
        <taxon>Eutheria</taxon>
        <taxon>Laurasiatheria</taxon>
        <taxon>Chiroptera</taxon>
        <taxon>Yangochiroptera</taxon>
        <taxon>Vespertilionidae</taxon>
        <taxon>Pipistrellus</taxon>
    </lineage>
</organism>
<keyword evidence="3" id="KW-1185">Reference proteome</keyword>
<feature type="region of interest" description="Disordered" evidence="1">
    <location>
        <begin position="27"/>
        <end position="116"/>
    </location>
</feature>
<dbReference type="Proteomes" id="UP001314169">
    <property type="component" value="Chromosome 15"/>
</dbReference>
<evidence type="ECO:0000256" key="1">
    <source>
        <dbReference type="SAM" id="MobiDB-lite"/>
    </source>
</evidence>
<evidence type="ECO:0000313" key="2">
    <source>
        <dbReference type="EMBL" id="CAK6437168.1"/>
    </source>
</evidence>
<protein>
    <submittedName>
        <fullName evidence="2">Uncharacterized protein</fullName>
    </submittedName>
</protein>
<name>A0ABN9ZHR7_PIPNA</name>